<dbReference type="InterPro" id="IPR017871">
    <property type="entry name" value="ABC_transporter-like_CS"/>
</dbReference>
<evidence type="ECO:0000259" key="4">
    <source>
        <dbReference type="PROSITE" id="PS50893"/>
    </source>
</evidence>
<evidence type="ECO:0000313" key="6">
    <source>
        <dbReference type="Proteomes" id="UP000016860"/>
    </source>
</evidence>
<organism evidence="5 6">
    <name type="scientific">Ruminiclostridium papyrosolvens C7</name>
    <dbReference type="NCBI Taxonomy" id="1330534"/>
    <lineage>
        <taxon>Bacteria</taxon>
        <taxon>Bacillati</taxon>
        <taxon>Bacillota</taxon>
        <taxon>Clostridia</taxon>
        <taxon>Eubacteriales</taxon>
        <taxon>Oscillospiraceae</taxon>
        <taxon>Ruminiclostridium</taxon>
    </lineage>
</organism>
<evidence type="ECO:0000256" key="1">
    <source>
        <dbReference type="ARBA" id="ARBA00022448"/>
    </source>
</evidence>
<dbReference type="PATRIC" id="fig|1330534.3.peg.3740"/>
<keyword evidence="2" id="KW-0547">Nucleotide-binding</keyword>
<dbReference type="InterPro" id="IPR003439">
    <property type="entry name" value="ABC_transporter-like_ATP-bd"/>
</dbReference>
<dbReference type="Gene3D" id="3.40.50.300">
    <property type="entry name" value="P-loop containing nucleotide triphosphate hydrolases"/>
    <property type="match status" value="1"/>
</dbReference>
<dbReference type="EMBL" id="ATAY01000094">
    <property type="protein sequence ID" value="EPR08027.1"/>
    <property type="molecule type" value="Genomic_DNA"/>
</dbReference>
<reference evidence="5 6" key="1">
    <citation type="journal article" date="2013" name="Genome Announc.">
        <title>Draft Genome Sequence of the Cellulolytic Bacterium Clostridium papyrosolvens C7 (ATCC 700395).</title>
        <authorList>
            <person name="Zepeda V."/>
            <person name="Dassa B."/>
            <person name="Borovok I."/>
            <person name="Lamed R."/>
            <person name="Bayer E.A."/>
            <person name="Cate J.H."/>
        </authorList>
    </citation>
    <scope>NUCLEOTIDE SEQUENCE [LARGE SCALE GENOMIC DNA]</scope>
    <source>
        <strain evidence="5 6">C7</strain>
    </source>
</reference>
<dbReference type="SUPFAM" id="SSF52540">
    <property type="entry name" value="P-loop containing nucleoside triphosphate hydrolases"/>
    <property type="match status" value="1"/>
</dbReference>
<comment type="caution">
    <text evidence="5">The sequence shown here is derived from an EMBL/GenBank/DDBJ whole genome shotgun (WGS) entry which is preliminary data.</text>
</comment>
<dbReference type="PANTHER" id="PTHR42711:SF1">
    <property type="entry name" value="ABC-TRANSPORT PROTEIN, ATP-BINDING COMPONENT"/>
    <property type="match status" value="1"/>
</dbReference>
<dbReference type="Pfam" id="PF00005">
    <property type="entry name" value="ABC_tran"/>
    <property type="match status" value="1"/>
</dbReference>
<evidence type="ECO:0000256" key="3">
    <source>
        <dbReference type="ARBA" id="ARBA00022840"/>
    </source>
</evidence>
<feature type="domain" description="ABC transporter" evidence="4">
    <location>
        <begin position="28"/>
        <end position="265"/>
    </location>
</feature>
<dbReference type="GO" id="GO:0005524">
    <property type="term" value="F:ATP binding"/>
    <property type="evidence" value="ECO:0007669"/>
    <property type="project" value="UniProtKB-KW"/>
</dbReference>
<dbReference type="InterPro" id="IPR003593">
    <property type="entry name" value="AAA+_ATPase"/>
</dbReference>
<evidence type="ECO:0000313" key="5">
    <source>
        <dbReference type="EMBL" id="EPR08027.1"/>
    </source>
</evidence>
<dbReference type="Proteomes" id="UP000016860">
    <property type="component" value="Unassembled WGS sequence"/>
</dbReference>
<gene>
    <name evidence="5" type="ORF">L323_18830</name>
</gene>
<proteinExistence type="predicted"/>
<accession>U4QY12</accession>
<dbReference type="PANTHER" id="PTHR42711">
    <property type="entry name" value="ABC TRANSPORTER ATP-BINDING PROTEIN"/>
    <property type="match status" value="1"/>
</dbReference>
<dbReference type="PROSITE" id="PS00211">
    <property type="entry name" value="ABC_TRANSPORTER_1"/>
    <property type="match status" value="1"/>
</dbReference>
<dbReference type="InterPro" id="IPR027417">
    <property type="entry name" value="P-loop_NTPase"/>
</dbReference>
<keyword evidence="3 5" id="KW-0067">ATP-binding</keyword>
<dbReference type="AlphaFoldDB" id="U4QY12"/>
<protein>
    <submittedName>
        <fullName evidence="5">Sugar ABC transporter ATP-binding protein</fullName>
    </submittedName>
</protein>
<dbReference type="InterPro" id="IPR050763">
    <property type="entry name" value="ABC_transporter_ATP-binding"/>
</dbReference>
<keyword evidence="1" id="KW-0813">Transport</keyword>
<dbReference type="SMART" id="SM00382">
    <property type="entry name" value="AAA"/>
    <property type="match status" value="1"/>
</dbReference>
<evidence type="ECO:0000256" key="2">
    <source>
        <dbReference type="ARBA" id="ARBA00022741"/>
    </source>
</evidence>
<name>U4QY12_9FIRM</name>
<dbReference type="PROSITE" id="PS50893">
    <property type="entry name" value="ABC_TRANSPORTER_2"/>
    <property type="match status" value="1"/>
</dbReference>
<dbReference type="STRING" id="1330534.L323_18830"/>
<dbReference type="GO" id="GO:0016887">
    <property type="term" value="F:ATP hydrolysis activity"/>
    <property type="evidence" value="ECO:0007669"/>
    <property type="project" value="InterPro"/>
</dbReference>
<sequence>MISVTGGIYMEQQLINVKGLSRDYKIAKREGGILKFMFARKFEMINAVKDINFSISKGSLVGFVGPNGAGKSTTIKMLSGILAPTSGNITVMGNDPFKKRKQNAYHIGVVFGQRSQLWWDLPISDTFKLLKKIYRIQDNVYAKNLDLFKEYLDLESIWNQPVRQLSLGQRMRAEIAASILHNPELLFLDEPTIGLDIVAKRQIREFILKLNREYKTTVILTSHDMKDIEEICERIILIDKGVIVVDCPMTNLRDSYNKTSVVTVNLLAPINEFDIPGVKGVPELNGLKWSFVVDKTVSSAGHLLFEISKIAEIADIEIKEKAIEDIIHDIYLSNDSKILIDQ</sequence>